<evidence type="ECO:0000313" key="4">
    <source>
        <dbReference type="Proteomes" id="UP000249203"/>
    </source>
</evidence>
<dbReference type="AlphaFoldDB" id="A0A327X3F7"/>
<proteinExistence type="predicted"/>
<keyword evidence="5" id="KW-1185">Reference proteome</keyword>
<gene>
    <name evidence="2" type="ORF">B0I24_101273</name>
    <name evidence="3" type="ORF">CWE07_01305</name>
</gene>
<sequence length="221" mass="24483">MKLDFLKSLAELQPCGLRPIIDVLSDSYPVMAFSEWKELAINLIDDGFVSKMVNGQHKLTPAGQEAIEKGTAFIESEPEPEPEPEQIHDEPRAPEPSKALKPADGHPWKEPFSPNGPKALTKQPAKEPHPEVSKPEFNEVEQLDTKAESLAKSMAKHVAELTTDELLAECRLSKSIIDNLVARRKQAITEVSRRLGSGFFLEVRYHGEQHGCITEGKADVA</sequence>
<feature type="compositionally biased region" description="Basic and acidic residues" evidence="1">
    <location>
        <begin position="85"/>
        <end position="95"/>
    </location>
</feature>
<protein>
    <submittedName>
        <fullName evidence="2">Uncharacterized protein</fullName>
    </submittedName>
</protein>
<evidence type="ECO:0000313" key="3">
    <source>
        <dbReference type="EMBL" id="RUO28474.1"/>
    </source>
</evidence>
<reference evidence="3 5" key="1">
    <citation type="journal article" date="2018" name="Front. Microbiol.">
        <title>Genome-Based Analysis Reveals the Taxonomy and Diversity of the Family Idiomarinaceae.</title>
        <authorList>
            <person name="Liu Y."/>
            <person name="Lai Q."/>
            <person name="Shao Z."/>
        </authorList>
    </citation>
    <scope>NUCLEOTIDE SEQUENCE [LARGE SCALE GENOMIC DNA]</scope>
    <source>
        <strain evidence="3 5">CF12-14</strain>
    </source>
</reference>
<organism evidence="2 4">
    <name type="scientific">Aliidiomarina maris</name>
    <dbReference type="NCBI Taxonomy" id="531312"/>
    <lineage>
        <taxon>Bacteria</taxon>
        <taxon>Pseudomonadati</taxon>
        <taxon>Pseudomonadota</taxon>
        <taxon>Gammaproteobacteria</taxon>
        <taxon>Alteromonadales</taxon>
        <taxon>Idiomarinaceae</taxon>
        <taxon>Aliidiomarina</taxon>
    </lineage>
</organism>
<dbReference type="EMBL" id="PIPK01000001">
    <property type="protein sequence ID" value="RUO28474.1"/>
    <property type="molecule type" value="Genomic_DNA"/>
</dbReference>
<dbReference type="RefSeq" id="WP_111568129.1">
    <property type="nucleotide sequence ID" value="NZ_PIPK01000001.1"/>
</dbReference>
<dbReference type="Proteomes" id="UP000249203">
    <property type="component" value="Unassembled WGS sequence"/>
</dbReference>
<feature type="compositionally biased region" description="Basic and acidic residues" evidence="1">
    <location>
        <begin position="124"/>
        <end position="140"/>
    </location>
</feature>
<comment type="caution">
    <text evidence="2">The sequence shown here is derived from an EMBL/GenBank/DDBJ whole genome shotgun (WGS) entry which is preliminary data.</text>
</comment>
<dbReference type="EMBL" id="QLMD01000001">
    <property type="protein sequence ID" value="RAK01650.1"/>
    <property type="molecule type" value="Genomic_DNA"/>
</dbReference>
<accession>A0A327X3F7</accession>
<dbReference type="Proteomes" id="UP000287865">
    <property type="component" value="Unassembled WGS sequence"/>
</dbReference>
<evidence type="ECO:0000313" key="5">
    <source>
        <dbReference type="Proteomes" id="UP000287865"/>
    </source>
</evidence>
<evidence type="ECO:0000256" key="1">
    <source>
        <dbReference type="SAM" id="MobiDB-lite"/>
    </source>
</evidence>
<reference evidence="2 4" key="2">
    <citation type="submission" date="2018-06" db="EMBL/GenBank/DDBJ databases">
        <title>Genomic Encyclopedia of Type Strains, Phase III (KMG-III): the genomes of soil and plant-associated and newly described type strains.</title>
        <authorList>
            <person name="Whitman W."/>
        </authorList>
    </citation>
    <scope>NUCLEOTIDE SEQUENCE [LARGE SCALE GENOMIC DNA]</scope>
    <source>
        <strain evidence="2 4">CGMCC 1.15366</strain>
    </source>
</reference>
<feature type="region of interest" description="Disordered" evidence="1">
    <location>
        <begin position="75"/>
        <end position="140"/>
    </location>
</feature>
<evidence type="ECO:0000313" key="2">
    <source>
        <dbReference type="EMBL" id="RAK01650.1"/>
    </source>
</evidence>
<name>A0A327X3F7_9GAMM</name>